<dbReference type="AlphaFoldDB" id="B1I539"/>
<dbReference type="InterPro" id="IPR036582">
    <property type="entry name" value="Mao_N_sf"/>
</dbReference>
<dbReference type="Gene3D" id="3.30.457.10">
    <property type="entry name" value="Copper amine oxidase-like, N-terminal domain"/>
    <property type="match status" value="1"/>
</dbReference>
<dbReference type="InterPro" id="IPR012854">
    <property type="entry name" value="Cu_amine_oxidase-like_N"/>
</dbReference>
<dbReference type="Pfam" id="PF07833">
    <property type="entry name" value="Cu_amine_oxidN1"/>
    <property type="match status" value="1"/>
</dbReference>
<reference evidence="3" key="1">
    <citation type="submission" date="2007-10" db="EMBL/GenBank/DDBJ databases">
        <title>Complete sequence of chromosome of Desulforudis audaxviator MP104C.</title>
        <authorList>
            <person name="Copeland A."/>
            <person name="Lucas S."/>
            <person name="Lapidus A."/>
            <person name="Barry K."/>
            <person name="Glavina del Rio T."/>
            <person name="Dalin E."/>
            <person name="Tice H."/>
            <person name="Bruce D."/>
            <person name="Pitluck S."/>
            <person name="Lowry S.R."/>
            <person name="Larimer F."/>
            <person name="Land M.L."/>
            <person name="Hauser L."/>
            <person name="Kyrpides N."/>
            <person name="Ivanova N.N."/>
            <person name="Richardson P."/>
        </authorList>
    </citation>
    <scope>NUCLEOTIDE SEQUENCE [LARGE SCALE GENOMIC DNA]</scope>
    <source>
        <strain evidence="3">MP104C</strain>
    </source>
</reference>
<sequence length="251" mass="26361">MPRKPMLLLKVLSLVLVILVLVFPAGSGFAGSGKHPGGVKVVVDTSEVIFPDAQPVLTGNRVMVPLRAVAEALGWRVSWSASARVVHIFRGETQVSLAIGGPVCYVGDQPREMDAVPFLREQRTYVPLRFVSEGLGYAVSWDGTTATVRIGPPVEPPAGLLPDRARGHIPGTIVSSGMILGTLFLDGLSTIQVIQEHALKPGSEEVRAALEAAVGRQVVVKGAYLSGERVFVVSAVVPQSGNGAATMAVSP</sequence>
<name>B1I539_DESAP</name>
<evidence type="ECO:0000313" key="3">
    <source>
        <dbReference type="Proteomes" id="UP000008544"/>
    </source>
</evidence>
<feature type="domain" description="Copper amine oxidase-like N-terminal" evidence="1">
    <location>
        <begin position="43"/>
        <end position="150"/>
    </location>
</feature>
<dbReference type="HOGENOM" id="CLU_989460_0_0_9"/>
<gene>
    <name evidence="2" type="ordered locus">Daud_1566</name>
</gene>
<proteinExistence type="predicted"/>
<evidence type="ECO:0000259" key="1">
    <source>
        <dbReference type="Pfam" id="PF07833"/>
    </source>
</evidence>
<keyword evidence="3" id="KW-1185">Reference proteome</keyword>
<dbReference type="EMBL" id="CP000860">
    <property type="protein sequence ID" value="ACA60068.1"/>
    <property type="molecule type" value="Genomic_DNA"/>
</dbReference>
<protein>
    <submittedName>
        <fullName evidence="2">Copper amine oxidase domain protein</fullName>
    </submittedName>
</protein>
<reference evidence="2 3" key="2">
    <citation type="journal article" date="2008" name="Science">
        <title>Environmental genomics reveals a single-species ecosystem deep within Earth.</title>
        <authorList>
            <person name="Chivian D."/>
            <person name="Brodie E.L."/>
            <person name="Alm E.J."/>
            <person name="Culley D.E."/>
            <person name="Dehal P.S."/>
            <person name="Desantis T.Z."/>
            <person name="Gihring T.M."/>
            <person name="Lapidus A."/>
            <person name="Lin L.H."/>
            <person name="Lowry S.R."/>
            <person name="Moser D.P."/>
            <person name="Richardson P.M."/>
            <person name="Southam G."/>
            <person name="Wanger G."/>
            <person name="Pratt L.M."/>
            <person name="Andersen G.L."/>
            <person name="Hazen T.C."/>
            <person name="Brockman F.J."/>
            <person name="Arkin A.P."/>
            <person name="Onstott T.C."/>
        </authorList>
    </citation>
    <scope>NUCLEOTIDE SEQUENCE [LARGE SCALE GENOMIC DNA]</scope>
    <source>
        <strain evidence="2 3">MP104C</strain>
    </source>
</reference>
<dbReference type="SUPFAM" id="SSF55383">
    <property type="entry name" value="Copper amine oxidase, domain N"/>
    <property type="match status" value="1"/>
</dbReference>
<dbReference type="STRING" id="477974.Daud_1566"/>
<evidence type="ECO:0000313" key="2">
    <source>
        <dbReference type="EMBL" id="ACA60068.1"/>
    </source>
</evidence>
<dbReference type="OrthoDB" id="9816096at2"/>
<dbReference type="Proteomes" id="UP000008544">
    <property type="component" value="Chromosome"/>
</dbReference>
<accession>B1I539</accession>
<dbReference type="RefSeq" id="WP_012302649.1">
    <property type="nucleotide sequence ID" value="NC_010424.1"/>
</dbReference>
<organism evidence="2 3">
    <name type="scientific">Desulforudis audaxviator (strain MP104C)</name>
    <dbReference type="NCBI Taxonomy" id="477974"/>
    <lineage>
        <taxon>Bacteria</taxon>
        <taxon>Bacillati</taxon>
        <taxon>Bacillota</taxon>
        <taxon>Clostridia</taxon>
        <taxon>Thermoanaerobacterales</taxon>
        <taxon>Candidatus Desulforudaceae</taxon>
        <taxon>Candidatus Desulforudis</taxon>
    </lineage>
</organism>
<dbReference type="eggNOG" id="COG4991">
    <property type="taxonomic scope" value="Bacteria"/>
</dbReference>
<dbReference type="KEGG" id="dau:Daud_1566"/>